<dbReference type="EMBL" id="JBBLZC010000001">
    <property type="protein sequence ID" value="MEK0081857.1"/>
    <property type="molecule type" value="Genomic_DNA"/>
</dbReference>
<evidence type="ECO:0000256" key="1">
    <source>
        <dbReference type="ARBA" id="ARBA00001946"/>
    </source>
</evidence>
<protein>
    <submittedName>
        <fullName evidence="4">NUDIX domain-containing protein</fullName>
    </submittedName>
</protein>
<evidence type="ECO:0000259" key="3">
    <source>
        <dbReference type="PROSITE" id="PS51462"/>
    </source>
</evidence>
<comment type="caution">
    <text evidence="4">The sequence shown here is derived from an EMBL/GenBank/DDBJ whole genome shotgun (WGS) entry which is preliminary data.</text>
</comment>
<accession>A0ABU8XPA7</accession>
<dbReference type="PROSITE" id="PS51462">
    <property type="entry name" value="NUDIX"/>
    <property type="match status" value="1"/>
</dbReference>
<evidence type="ECO:0000313" key="4">
    <source>
        <dbReference type="EMBL" id="MEK0081857.1"/>
    </source>
</evidence>
<dbReference type="PROSITE" id="PS00893">
    <property type="entry name" value="NUDIX_BOX"/>
    <property type="match status" value="1"/>
</dbReference>
<dbReference type="InterPro" id="IPR015797">
    <property type="entry name" value="NUDIX_hydrolase-like_dom_sf"/>
</dbReference>
<dbReference type="InterPro" id="IPR020084">
    <property type="entry name" value="NUDIX_hydrolase_CS"/>
</dbReference>
<reference evidence="4 5" key="1">
    <citation type="submission" date="2024-01" db="EMBL/GenBank/DDBJ databases">
        <title>Multi-omics insights into the function and evolution of sodium benzoate biodegradation pathways in Benzoatithermus flavus gen. nov., sp. nov. from hot spring.</title>
        <authorList>
            <person name="Hu C.-J."/>
            <person name="Li W.-J."/>
        </authorList>
    </citation>
    <scope>NUCLEOTIDE SEQUENCE [LARGE SCALE GENOMIC DNA]</scope>
    <source>
        <strain evidence="4 5">SYSU G07066</strain>
    </source>
</reference>
<evidence type="ECO:0000313" key="5">
    <source>
        <dbReference type="Proteomes" id="UP001375743"/>
    </source>
</evidence>
<proteinExistence type="predicted"/>
<keyword evidence="5" id="KW-1185">Reference proteome</keyword>
<organism evidence="4 5">
    <name type="scientific">Benzoatithermus flavus</name>
    <dbReference type="NCBI Taxonomy" id="3108223"/>
    <lineage>
        <taxon>Bacteria</taxon>
        <taxon>Pseudomonadati</taxon>
        <taxon>Pseudomonadota</taxon>
        <taxon>Alphaproteobacteria</taxon>
        <taxon>Geminicoccales</taxon>
        <taxon>Geminicoccaceae</taxon>
        <taxon>Benzoatithermus</taxon>
    </lineage>
</organism>
<dbReference type="RefSeq" id="WP_418157700.1">
    <property type="nucleotide sequence ID" value="NZ_JBBLZC010000001.1"/>
</dbReference>
<feature type="domain" description="Nudix hydrolase" evidence="3">
    <location>
        <begin position="19"/>
        <end position="151"/>
    </location>
</feature>
<gene>
    <name evidence="4" type="ORF">U1T56_01735</name>
</gene>
<dbReference type="Gene3D" id="3.90.79.10">
    <property type="entry name" value="Nucleoside Triphosphate Pyrophosphohydrolase"/>
    <property type="match status" value="1"/>
</dbReference>
<evidence type="ECO:0000256" key="2">
    <source>
        <dbReference type="ARBA" id="ARBA00022801"/>
    </source>
</evidence>
<dbReference type="Proteomes" id="UP001375743">
    <property type="component" value="Unassembled WGS sequence"/>
</dbReference>
<dbReference type="SUPFAM" id="SSF55811">
    <property type="entry name" value="Nudix"/>
    <property type="match status" value="1"/>
</dbReference>
<dbReference type="InterPro" id="IPR000086">
    <property type="entry name" value="NUDIX_hydrolase_dom"/>
</dbReference>
<comment type="cofactor">
    <cofactor evidence="1">
        <name>Mg(2+)</name>
        <dbReference type="ChEBI" id="CHEBI:18420"/>
    </cofactor>
</comment>
<dbReference type="PANTHER" id="PTHR43046">
    <property type="entry name" value="GDP-MANNOSE MANNOSYL HYDROLASE"/>
    <property type="match status" value="1"/>
</dbReference>
<sequence>MAISDYLRRLRSRIGHELVLLPSVAVMIRDDAGRLLLVRNRDDGTWQTVGGGMDPNEQPADAAVREAFEETGLVVELTRVIGVYGGPLFCLTYPNGDVVSYVGIAFAARATGGAERPCQDEVDRLGWFERDAALALPMAPHTRILIEDAFEDAPRARFAPPSWRPGRE</sequence>
<dbReference type="PANTHER" id="PTHR43046:SF16">
    <property type="entry name" value="ADP-RIBOSE PYROPHOSPHATASE YJHB-RELATED"/>
    <property type="match status" value="1"/>
</dbReference>
<keyword evidence="2" id="KW-0378">Hydrolase</keyword>
<name>A0ABU8XPA7_9PROT</name>
<dbReference type="Pfam" id="PF00293">
    <property type="entry name" value="NUDIX"/>
    <property type="match status" value="1"/>
</dbReference>